<sequence>MPVANLVSGGYHTPRHAIQLVSPPSFDLPPHPHSWTINSMDTIPGSIVFFFFLSFFFFFTYTSFVETLFFDHDHGDRSPGVHTLAYEPTATSQGFQAQPCEREALQYHFHLTLFSS</sequence>
<comment type="caution">
    <text evidence="2">The sequence shown here is derived from an EMBL/GenBank/DDBJ whole genome shotgun (WGS) entry which is preliminary data.</text>
</comment>
<dbReference type="Proteomes" id="UP001227192">
    <property type="component" value="Unassembled WGS sequence"/>
</dbReference>
<accession>A0AAI9X4I5</accession>
<reference evidence="2" key="1">
    <citation type="submission" date="2015-06" db="EMBL/GenBank/DDBJ databases">
        <authorList>
            <person name="Nguyen H."/>
        </authorList>
    </citation>
    <scope>NUCLEOTIDE SEQUENCE</scope>
    <source>
        <strain evidence="2">DAOM 180753</strain>
    </source>
</reference>
<evidence type="ECO:0000313" key="3">
    <source>
        <dbReference type="Proteomes" id="UP001227192"/>
    </source>
</evidence>
<dbReference type="EMBL" id="LACB01000459">
    <property type="protein sequence ID" value="KAJ9483178.1"/>
    <property type="molecule type" value="Genomic_DNA"/>
</dbReference>
<dbReference type="AlphaFoldDB" id="A0AAI9X4I5"/>
<organism evidence="2 3">
    <name type="scientific">Penicillium thymicola</name>
    <dbReference type="NCBI Taxonomy" id="293382"/>
    <lineage>
        <taxon>Eukaryota</taxon>
        <taxon>Fungi</taxon>
        <taxon>Dikarya</taxon>
        <taxon>Ascomycota</taxon>
        <taxon>Pezizomycotina</taxon>
        <taxon>Eurotiomycetes</taxon>
        <taxon>Eurotiomycetidae</taxon>
        <taxon>Eurotiales</taxon>
        <taxon>Aspergillaceae</taxon>
        <taxon>Penicillium</taxon>
    </lineage>
</organism>
<feature type="transmembrane region" description="Helical" evidence="1">
    <location>
        <begin position="47"/>
        <end position="70"/>
    </location>
</feature>
<reference evidence="2" key="2">
    <citation type="journal article" date="2016" name="Fungal Biol.">
        <title>Ochratoxin A production by Penicillium thymicola.</title>
        <authorList>
            <person name="Nguyen H.D.T."/>
            <person name="McMullin D.R."/>
            <person name="Ponomareva E."/>
            <person name="Riley R."/>
            <person name="Pomraning K.R."/>
            <person name="Baker S.E."/>
            <person name="Seifert K.A."/>
        </authorList>
    </citation>
    <scope>NUCLEOTIDE SEQUENCE</scope>
    <source>
        <strain evidence="2">DAOM 180753</strain>
    </source>
</reference>
<gene>
    <name evidence="2" type="ORF">VN97_g10232</name>
</gene>
<keyword evidence="1" id="KW-0472">Membrane</keyword>
<evidence type="ECO:0000313" key="2">
    <source>
        <dbReference type="EMBL" id="KAJ9483178.1"/>
    </source>
</evidence>
<evidence type="ECO:0000256" key="1">
    <source>
        <dbReference type="SAM" id="Phobius"/>
    </source>
</evidence>
<proteinExistence type="predicted"/>
<protein>
    <submittedName>
        <fullName evidence="2">Uncharacterized protein</fullName>
    </submittedName>
</protein>
<keyword evidence="3" id="KW-1185">Reference proteome</keyword>
<keyword evidence="1" id="KW-0812">Transmembrane</keyword>
<keyword evidence="1" id="KW-1133">Transmembrane helix</keyword>
<name>A0AAI9X4I5_PENTH</name>